<comment type="subunit">
    <text evidence="5">Associates with stalled 50S ribosomal subunits. Binds to RqcP.</text>
</comment>
<reference evidence="7 8" key="1">
    <citation type="submission" date="2010-12" db="EMBL/GenBank/DDBJ databases">
        <title>Complete sequence of Ethanoligenens harbinense YUAN-3.</title>
        <authorList>
            <person name="Lucas S."/>
            <person name="Copeland A."/>
            <person name="Lapidus A."/>
            <person name="Cheng J.-F."/>
            <person name="Bruce D."/>
            <person name="Goodwin L."/>
            <person name="Pitluck S."/>
            <person name="Chertkov O."/>
            <person name="Misra M."/>
            <person name="Detter J.C."/>
            <person name="Han C."/>
            <person name="Tapia R."/>
            <person name="Land M."/>
            <person name="Hauser L."/>
            <person name="Jeffries C."/>
            <person name="Kyrpides N."/>
            <person name="Ivanova N."/>
            <person name="Mikhailova N."/>
            <person name="Wang A."/>
            <person name="Mouttaki H."/>
            <person name="He Z."/>
            <person name="Zhou J."/>
            <person name="Hemme C.L."/>
            <person name="Woyke T."/>
        </authorList>
    </citation>
    <scope>NUCLEOTIDE SEQUENCE [LARGE SCALE GENOMIC DNA]</scope>
    <source>
        <strain evidence="8">DSM 18485 / JCM 12961 / CGMCC 1.5033 / YUAN-3</strain>
    </source>
</reference>
<dbReference type="AlphaFoldDB" id="E6U4L2"/>
<evidence type="ECO:0000313" key="8">
    <source>
        <dbReference type="Proteomes" id="UP000001551"/>
    </source>
</evidence>
<evidence type="ECO:0000256" key="1">
    <source>
        <dbReference type="ARBA" id="ARBA00022555"/>
    </source>
</evidence>
<keyword evidence="4 5" id="KW-0648">Protein biosynthesis</keyword>
<dbReference type="RefSeq" id="WP_013485001.1">
    <property type="nucleotide sequence ID" value="NC_014828.1"/>
</dbReference>
<dbReference type="KEGG" id="eha:Ethha_1087"/>
<keyword evidence="1 5" id="KW-0820">tRNA-binding</keyword>
<evidence type="ECO:0000256" key="3">
    <source>
        <dbReference type="ARBA" id="ARBA00022884"/>
    </source>
</evidence>
<dbReference type="Gene3D" id="2.30.310.10">
    <property type="entry name" value="ibrinogen binding protein from staphylococcus aureus domain"/>
    <property type="match status" value="1"/>
</dbReference>
<dbReference type="InterPro" id="IPR008532">
    <property type="entry name" value="NFACT_RNA-bd"/>
</dbReference>
<dbReference type="Proteomes" id="UP000001551">
    <property type="component" value="Chromosome"/>
</dbReference>
<keyword evidence="8" id="KW-1185">Reference proteome</keyword>
<name>E6U4L2_ETHHY</name>
<comment type="similarity">
    <text evidence="5">Belongs to the NEMF family.</text>
</comment>
<evidence type="ECO:0000313" key="7">
    <source>
        <dbReference type="EMBL" id="ADU26640.1"/>
    </source>
</evidence>
<dbReference type="InterPro" id="IPR043682">
    <property type="entry name" value="RqcH_bacterial"/>
</dbReference>
<dbReference type="EMBL" id="CP002400">
    <property type="protein sequence ID" value="ADU26640.1"/>
    <property type="molecule type" value="Genomic_DNA"/>
</dbReference>
<dbReference type="GO" id="GO:0000049">
    <property type="term" value="F:tRNA binding"/>
    <property type="evidence" value="ECO:0007669"/>
    <property type="project" value="UniProtKB-UniRule"/>
</dbReference>
<dbReference type="Pfam" id="PF05833">
    <property type="entry name" value="NFACT_N"/>
    <property type="match status" value="1"/>
</dbReference>
<gene>
    <name evidence="5" type="primary">rqcH</name>
    <name evidence="7" type="ordered locus">Ethha_1087</name>
</gene>
<dbReference type="GO" id="GO:1990112">
    <property type="term" value="C:RQC complex"/>
    <property type="evidence" value="ECO:0007669"/>
    <property type="project" value="TreeGrafter"/>
</dbReference>
<dbReference type="PANTHER" id="PTHR15239">
    <property type="entry name" value="NUCLEAR EXPORT MEDIATOR FACTOR NEMF"/>
    <property type="match status" value="1"/>
</dbReference>
<dbReference type="HAMAP" id="MF_00844_B">
    <property type="entry name" value="RqcH_B"/>
    <property type="match status" value="1"/>
</dbReference>
<feature type="domain" description="NFACT RNA-binding" evidence="6">
    <location>
        <begin position="463"/>
        <end position="561"/>
    </location>
</feature>
<keyword evidence="2 5" id="KW-0699">rRNA-binding</keyword>
<proteinExistence type="inferred from homology"/>
<dbReference type="InterPro" id="IPR051608">
    <property type="entry name" value="RQC_Subunit_NEMF"/>
</dbReference>
<evidence type="ECO:0000256" key="5">
    <source>
        <dbReference type="HAMAP-Rule" id="MF_00844"/>
    </source>
</evidence>
<dbReference type="PANTHER" id="PTHR15239:SF6">
    <property type="entry name" value="RIBOSOME QUALITY CONTROL COMPLEX SUBUNIT NEMF"/>
    <property type="match status" value="1"/>
</dbReference>
<evidence type="ECO:0000259" key="6">
    <source>
        <dbReference type="Pfam" id="PF05670"/>
    </source>
</evidence>
<dbReference type="GO" id="GO:0043023">
    <property type="term" value="F:ribosomal large subunit binding"/>
    <property type="evidence" value="ECO:0007669"/>
    <property type="project" value="UniProtKB-UniRule"/>
</dbReference>
<dbReference type="GO" id="GO:0019843">
    <property type="term" value="F:rRNA binding"/>
    <property type="evidence" value="ECO:0007669"/>
    <property type="project" value="UniProtKB-UniRule"/>
</dbReference>
<keyword evidence="5" id="KW-0175">Coiled coil</keyword>
<evidence type="ECO:0000256" key="4">
    <source>
        <dbReference type="ARBA" id="ARBA00022917"/>
    </source>
</evidence>
<organism evidence="7 8">
    <name type="scientific">Ethanoligenens harbinense (strain DSM 18485 / JCM 12961 / CGMCC 1.5033 / YUAN-3)</name>
    <dbReference type="NCBI Taxonomy" id="663278"/>
    <lineage>
        <taxon>Bacteria</taxon>
        <taxon>Bacillati</taxon>
        <taxon>Bacillota</taxon>
        <taxon>Clostridia</taxon>
        <taxon>Eubacteriales</taxon>
        <taxon>Oscillospiraceae</taxon>
        <taxon>Ethanoligenens</taxon>
    </lineage>
</organism>
<evidence type="ECO:0000256" key="2">
    <source>
        <dbReference type="ARBA" id="ARBA00022730"/>
    </source>
</evidence>
<dbReference type="STRING" id="663278.Ethha_1087"/>
<feature type="coiled-coil region" evidence="5">
    <location>
        <begin position="309"/>
        <end position="336"/>
    </location>
</feature>
<accession>E6U4L2</accession>
<keyword evidence="3 5" id="KW-0694">RNA-binding</keyword>
<protein>
    <recommendedName>
        <fullName evidence="5">Rqc2 homolog RqcH</fullName>
        <shortName evidence="5">RqcH</shortName>
    </recommendedName>
</protein>
<sequence>MALDGAFLSFVAAELSVLIGARVDKVQQPEKDELDITFRQRGGGAKLLLSASAAHPRVHLTAQSKENPMTAPMFCMLLRKHLGGAKLRAVRQPGLERQLYLDFDCRDDFGDEVQKTLSVEIMGRHSNLIFIGPDGTIIDAVKHIDYTMSARRQVLPGLPYTPPPAQDKVDLLLGSPVDALRRVLAQRSSLEKALLKSVQGLSPLVCRELCEEVAHDVSADVEALGEAGQGRLLAVFTALTERLRSHRGEPTLLTDVQTGRPLEFSFLPIMQYGDRAAARRLDSFSALLDTFYTERDRVLRVSQRAHDMLQVVEHAVQRINRKLERQRAELAASEDRETLKQRGDLISANLYRLQKGMPSCTLEDFYHDNAPVEIALDVRLTPAQNAQKYYKEYHKAAAAERFLTEQIAAGEEELRYLETVLDEIARAGGESELAEIRDELVGSGYLRRRGQKREKLRENAPRRFVSDDGFEILVGRNNKQNDRLTLKTAAKTDMWFHTKNIPGAHVIVLAGGREVPERTLTQAAVLAATHSKAKDSAQVPVDYAPVRHVKKPAGAKPGMVIYEGYNTAYVKPDEALAVRLEQTAAGRG</sequence>
<dbReference type="eggNOG" id="COG1293">
    <property type="taxonomic scope" value="Bacteria"/>
</dbReference>
<dbReference type="HOGENOM" id="CLU_022481_2_1_9"/>
<dbReference type="GO" id="GO:0072344">
    <property type="term" value="P:rescue of stalled ribosome"/>
    <property type="evidence" value="ECO:0007669"/>
    <property type="project" value="UniProtKB-UniRule"/>
</dbReference>
<dbReference type="Pfam" id="PF05670">
    <property type="entry name" value="NFACT-R_1"/>
    <property type="match status" value="1"/>
</dbReference>
<comment type="function">
    <text evidence="5">Key component of the ribosome quality control system (RQC), a ribosome-associated complex that mediates the extraction of incompletely synthesized nascent chains from stalled ribosomes and their subsequent degradation. RqcH recruits Ala-charged tRNA, and with RqcP directs the elongation of stalled nascent chains on 50S ribosomal subunits, leading to non-templated C-terminal alanine extensions (Ala tail). The Ala tail promotes nascent chain degradation. May add between 1 and at least 8 Ala residues. Binds to stalled 50S ribosomal subunits.</text>
</comment>